<dbReference type="InterPro" id="IPR013320">
    <property type="entry name" value="ConA-like_dom_sf"/>
</dbReference>
<evidence type="ECO:0000256" key="1">
    <source>
        <dbReference type="SAM" id="SignalP"/>
    </source>
</evidence>
<reference evidence="3" key="1">
    <citation type="submission" date="2023-09" db="EMBL/GenBank/DDBJ databases">
        <title>Paucibacter sp. APW11 Genome sequencing and assembly.</title>
        <authorList>
            <person name="Kim I."/>
        </authorList>
    </citation>
    <scope>NUCLEOTIDE SEQUENCE</scope>
    <source>
        <strain evidence="3">APW11</strain>
    </source>
</reference>
<dbReference type="InterPro" id="IPR046524">
    <property type="entry name" value="DUF6701"/>
</dbReference>
<organism evidence="3 4">
    <name type="scientific">Roseateles aquae</name>
    <dbReference type="NCBI Taxonomy" id="3077235"/>
    <lineage>
        <taxon>Bacteria</taxon>
        <taxon>Pseudomonadati</taxon>
        <taxon>Pseudomonadota</taxon>
        <taxon>Betaproteobacteria</taxon>
        <taxon>Burkholderiales</taxon>
        <taxon>Sphaerotilaceae</taxon>
        <taxon>Roseateles</taxon>
    </lineage>
</organism>
<evidence type="ECO:0000313" key="3">
    <source>
        <dbReference type="EMBL" id="MDT8998752.1"/>
    </source>
</evidence>
<dbReference type="RefSeq" id="WP_315649258.1">
    <property type="nucleotide sequence ID" value="NZ_JAVXZY010000002.1"/>
</dbReference>
<dbReference type="EMBL" id="JAVXZY010000002">
    <property type="protein sequence ID" value="MDT8998752.1"/>
    <property type="molecule type" value="Genomic_DNA"/>
</dbReference>
<dbReference type="SUPFAM" id="SSF49899">
    <property type="entry name" value="Concanavalin A-like lectins/glucanases"/>
    <property type="match status" value="1"/>
</dbReference>
<protein>
    <submittedName>
        <fullName evidence="3">LamG domain-containing protein</fullName>
    </submittedName>
</protein>
<feature type="domain" description="DUF6701" evidence="2">
    <location>
        <begin position="496"/>
        <end position="1122"/>
    </location>
</feature>
<keyword evidence="1" id="KW-0732">Signal</keyword>
<dbReference type="Gene3D" id="2.60.120.200">
    <property type="match status" value="1"/>
</dbReference>
<name>A0ABU3P8W7_9BURK</name>
<feature type="chain" id="PRO_5047297943" evidence="1">
    <location>
        <begin position="36"/>
        <end position="1124"/>
    </location>
</feature>
<accession>A0ABU3P8W7</accession>
<sequence length="1124" mass="114848">MTRLPRSLSVPLLLHRWRMLLLALLLCLGQGVAQACTMSIDGLATSPASPTVGSTVTITILVTYQHCQGGALQFGDDAPARLSYSGCAMQSTDWDCNNVYNSGGQTYSVYVPGNTGIKSAAIDFSYTATSTGSTTITFTEYISFTSQSVTINIGTAVQLKAEYRFDECSNYSGAAGEVKASTGGAHATAVQGAANTAATPAIVNRHADLRAVDGRRYFSVSGGTTMNSDWSVSVWVKFPLSTGGSRYHVLGAMSGGGDLMYMDASDSFRWGVYTNGGSTVPGSYKFNVLSSGWHHIVLVATPNSTELYVDGAQKDAVNARTIGTLAYIGASYDIDAGTHEGLNAEIDEFMVFSGALSAGTISSIYSNQAGGKNYDGSSRANLCPAGPSRFVISGTGSASTCTPQTLTITAVDSGGATVTSYTGSINLSTSSGKGNWSAGSGPAPAGTLSQAVANSGAASYSYAAGDSGSVKLRLDHGLAQTLTVTVVDPLISGSSSTSASISFSDNAFVFAEDLNNKISSNDVAVAGRPHDYTLSYMRKDPVSGTCGVATDYAGSHALKFWRSDNGSSWTAPTVVSPALNIPSAAPVGNNLTLNFTAGVASFNLGSSDIGRYSLNARDDSLSTASTIINGSSNVLTVRPFALILDALSYNGVGNAGGSTASSAVFAPAGASFSATLGAYRWTAAMTSNGADPTNTGTPDSTASAAALKAGGLAPGFASAVTLAPLAGTQLPFPGTLGSLSNGSVAANAFSSGSASLSQLQYSEVGSFAFNTAGVASNFLGSGQNLGLLVLNASGQQNARVGRFVPAGFKTANKSITQRVNAACPSPSSFTYLGENLRLNFDLSAVNLQGNVTSNYSGSYAKLDLNSVSSYTVAGIQGSTMFKAANNRVRLASKIDVASGWSNGQATGIGLTAALLRAAAPDGPFATVAVGVAVSDGEAGIFQPDLDTDSPANGADSSQIATVELRFGRLRLQNAIGSQTRTLALPVQAQHFDGSNFVTNTLDSCTSISASQLSFGNFRKTLDSADAAMQGSSLTLSSGVGALVLAKPASGHAGSYDVAISLGANAADNSCLKPWTPAKAASSGAGRDYLQTNWCGNSLDRDPAARASFGLYRGSDAVVYQRENY</sequence>
<gene>
    <name evidence="3" type="ORF">RQP53_05655</name>
</gene>
<keyword evidence="4" id="KW-1185">Reference proteome</keyword>
<evidence type="ECO:0000259" key="2">
    <source>
        <dbReference type="Pfam" id="PF20419"/>
    </source>
</evidence>
<dbReference type="Pfam" id="PF13385">
    <property type="entry name" value="Laminin_G_3"/>
    <property type="match status" value="1"/>
</dbReference>
<dbReference type="Pfam" id="PF20419">
    <property type="entry name" value="DUF6701"/>
    <property type="match status" value="1"/>
</dbReference>
<proteinExistence type="predicted"/>
<evidence type="ECO:0000313" key="4">
    <source>
        <dbReference type="Proteomes" id="UP001246372"/>
    </source>
</evidence>
<comment type="caution">
    <text evidence="3">The sequence shown here is derived from an EMBL/GenBank/DDBJ whole genome shotgun (WGS) entry which is preliminary data.</text>
</comment>
<feature type="signal peptide" evidence="1">
    <location>
        <begin position="1"/>
        <end position="35"/>
    </location>
</feature>
<dbReference type="Proteomes" id="UP001246372">
    <property type="component" value="Unassembled WGS sequence"/>
</dbReference>